<sequence>MEEVIKGGPWLFQGQPIILQRWEPGMALRKHKHTEVPILIKLRHLPVEYWTNEGLSIVASVIGKPLYPDAITKACTRLNFARTTCSTKRVEGKARVEVYVKRTVPNSEPVTISTVPMTGPSTVGADETIVEPRLEKVAKMVAFDSRLAGALIIPSMKMMERKGKEIILYNPFDILMNDDELADKKMALIHVALRWVLNDES</sequence>
<comment type="caution">
    <text evidence="1">The sequence shown here is derived from an EMBL/GenBank/DDBJ whole genome shotgun (WGS) entry which is preliminary data.</text>
</comment>
<reference evidence="1" key="1">
    <citation type="submission" date="2020-06" db="EMBL/GenBank/DDBJ databases">
        <authorList>
            <person name="Li T."/>
            <person name="Hu X."/>
            <person name="Zhang T."/>
            <person name="Song X."/>
            <person name="Zhang H."/>
            <person name="Dai N."/>
            <person name="Sheng W."/>
            <person name="Hou X."/>
            <person name="Wei L."/>
        </authorList>
    </citation>
    <scope>NUCLEOTIDE SEQUENCE</scope>
    <source>
        <strain evidence="1">KEN1</strain>
        <tissue evidence="1">Leaf</tissue>
    </source>
</reference>
<organism evidence="1">
    <name type="scientific">Sesamum latifolium</name>
    <dbReference type="NCBI Taxonomy" id="2727402"/>
    <lineage>
        <taxon>Eukaryota</taxon>
        <taxon>Viridiplantae</taxon>
        <taxon>Streptophyta</taxon>
        <taxon>Embryophyta</taxon>
        <taxon>Tracheophyta</taxon>
        <taxon>Spermatophyta</taxon>
        <taxon>Magnoliopsida</taxon>
        <taxon>eudicotyledons</taxon>
        <taxon>Gunneridae</taxon>
        <taxon>Pentapetalae</taxon>
        <taxon>asterids</taxon>
        <taxon>lamiids</taxon>
        <taxon>Lamiales</taxon>
        <taxon>Pedaliaceae</taxon>
        <taxon>Sesamum</taxon>
    </lineage>
</organism>
<name>A0AAW2SRJ3_9LAMI</name>
<dbReference type="InterPro" id="IPR040256">
    <property type="entry name" value="At4g02000-like"/>
</dbReference>
<evidence type="ECO:0008006" key="2">
    <source>
        <dbReference type="Google" id="ProtNLM"/>
    </source>
</evidence>
<evidence type="ECO:0000313" key="1">
    <source>
        <dbReference type="EMBL" id="KAL0395054.1"/>
    </source>
</evidence>
<dbReference type="PANTHER" id="PTHR31286:SF180">
    <property type="entry name" value="OS10G0362600 PROTEIN"/>
    <property type="match status" value="1"/>
</dbReference>
<protein>
    <recommendedName>
        <fullName evidence="2">DUF4283 domain-containing protein</fullName>
    </recommendedName>
</protein>
<gene>
    <name evidence="1" type="ORF">Slati_4471600</name>
</gene>
<dbReference type="AlphaFoldDB" id="A0AAW2SRJ3"/>
<reference evidence="1" key="2">
    <citation type="journal article" date="2024" name="Plant">
        <title>Genomic evolution and insights into agronomic trait innovations of Sesamum species.</title>
        <authorList>
            <person name="Miao H."/>
            <person name="Wang L."/>
            <person name="Qu L."/>
            <person name="Liu H."/>
            <person name="Sun Y."/>
            <person name="Le M."/>
            <person name="Wang Q."/>
            <person name="Wei S."/>
            <person name="Zheng Y."/>
            <person name="Lin W."/>
            <person name="Duan Y."/>
            <person name="Cao H."/>
            <person name="Xiong S."/>
            <person name="Wang X."/>
            <person name="Wei L."/>
            <person name="Li C."/>
            <person name="Ma Q."/>
            <person name="Ju M."/>
            <person name="Zhao R."/>
            <person name="Li G."/>
            <person name="Mu C."/>
            <person name="Tian Q."/>
            <person name="Mei H."/>
            <person name="Zhang T."/>
            <person name="Gao T."/>
            <person name="Zhang H."/>
        </authorList>
    </citation>
    <scope>NUCLEOTIDE SEQUENCE</scope>
    <source>
        <strain evidence="1">KEN1</strain>
    </source>
</reference>
<dbReference type="EMBL" id="JACGWN010000016">
    <property type="protein sequence ID" value="KAL0395054.1"/>
    <property type="molecule type" value="Genomic_DNA"/>
</dbReference>
<accession>A0AAW2SRJ3</accession>
<dbReference type="PANTHER" id="PTHR31286">
    <property type="entry name" value="GLYCINE-RICH CELL WALL STRUCTURAL PROTEIN 1.8-LIKE"/>
    <property type="match status" value="1"/>
</dbReference>
<proteinExistence type="predicted"/>